<dbReference type="Proteomes" id="UP001295684">
    <property type="component" value="Unassembled WGS sequence"/>
</dbReference>
<dbReference type="AlphaFoldDB" id="A0AAD1X6U4"/>
<feature type="compositionally biased region" description="Basic and acidic residues" evidence="1">
    <location>
        <begin position="139"/>
        <end position="160"/>
    </location>
</feature>
<feature type="compositionally biased region" description="Basic residues" evidence="1">
    <location>
        <begin position="43"/>
        <end position="52"/>
    </location>
</feature>
<feature type="region of interest" description="Disordered" evidence="1">
    <location>
        <begin position="306"/>
        <end position="327"/>
    </location>
</feature>
<feature type="compositionally biased region" description="Acidic residues" evidence="1">
    <location>
        <begin position="312"/>
        <end position="327"/>
    </location>
</feature>
<dbReference type="EMBL" id="CAMPGE010004126">
    <property type="protein sequence ID" value="CAI2362969.1"/>
    <property type="molecule type" value="Genomic_DNA"/>
</dbReference>
<feature type="region of interest" description="Disordered" evidence="1">
    <location>
        <begin position="131"/>
        <end position="160"/>
    </location>
</feature>
<name>A0AAD1X6U4_EUPCR</name>
<evidence type="ECO:0000256" key="1">
    <source>
        <dbReference type="SAM" id="MobiDB-lite"/>
    </source>
</evidence>
<feature type="compositionally biased region" description="Basic and acidic residues" evidence="1">
    <location>
        <begin position="31"/>
        <end position="40"/>
    </location>
</feature>
<evidence type="ECO:0000313" key="3">
    <source>
        <dbReference type="Proteomes" id="UP001295684"/>
    </source>
</evidence>
<comment type="caution">
    <text evidence="2">The sequence shown here is derived from an EMBL/GenBank/DDBJ whole genome shotgun (WGS) entry which is preliminary data.</text>
</comment>
<evidence type="ECO:0000313" key="2">
    <source>
        <dbReference type="EMBL" id="CAI2362969.1"/>
    </source>
</evidence>
<feature type="region of interest" description="Disordered" evidence="1">
    <location>
        <begin position="165"/>
        <end position="184"/>
    </location>
</feature>
<reference evidence="2" key="1">
    <citation type="submission" date="2023-07" db="EMBL/GenBank/DDBJ databases">
        <authorList>
            <consortium name="AG Swart"/>
            <person name="Singh M."/>
            <person name="Singh A."/>
            <person name="Seah K."/>
            <person name="Emmerich C."/>
        </authorList>
    </citation>
    <scope>NUCLEOTIDE SEQUENCE</scope>
    <source>
        <strain evidence="2">DP1</strain>
    </source>
</reference>
<proteinExistence type="predicted"/>
<gene>
    <name evidence="2" type="ORF">ECRASSUSDP1_LOCUS4299</name>
</gene>
<feature type="compositionally biased region" description="Basic residues" evidence="1">
    <location>
        <begin position="248"/>
        <end position="271"/>
    </location>
</feature>
<sequence>MEPEEGKQVTQIIQKTTCTFFCCFRMKSSKPKQEMKDKIVARSQKRKSKRSSRFSNLPKMKVSEFEQPKVSCSNNLSKDVPPPLEKQCQKPINKAAESGLTPMICSTQNIFSFKDKEYQKQQELNMKSSNKFLMPLESRNSEDNSVVKEANEKPLEVKSIQKAEKTQLKKDQEETPDLPNQLDSSYLPQIKDEREKFPHDAMDLINDAENCIRKLDNLFERQAKSLIGDNSISAVTKSKSDCEPRKIFHRKIKGKKKGKKGKKNKKKRKSTKRGEPSYNIDFWKNKVFAPRRSDCSEYNQENCEKNQLNSLNDDEDEDMYDDFAVDY</sequence>
<accession>A0AAD1X6U4</accession>
<feature type="region of interest" description="Disordered" evidence="1">
    <location>
        <begin position="248"/>
        <end position="278"/>
    </location>
</feature>
<organism evidence="2 3">
    <name type="scientific">Euplotes crassus</name>
    <dbReference type="NCBI Taxonomy" id="5936"/>
    <lineage>
        <taxon>Eukaryota</taxon>
        <taxon>Sar</taxon>
        <taxon>Alveolata</taxon>
        <taxon>Ciliophora</taxon>
        <taxon>Intramacronucleata</taxon>
        <taxon>Spirotrichea</taxon>
        <taxon>Hypotrichia</taxon>
        <taxon>Euplotida</taxon>
        <taxon>Euplotidae</taxon>
        <taxon>Moneuplotes</taxon>
    </lineage>
</organism>
<feature type="region of interest" description="Disordered" evidence="1">
    <location>
        <begin position="29"/>
        <end position="60"/>
    </location>
</feature>
<protein>
    <submittedName>
        <fullName evidence="2">Uncharacterized protein</fullName>
    </submittedName>
</protein>
<keyword evidence="3" id="KW-1185">Reference proteome</keyword>